<keyword evidence="1" id="KW-1133">Transmembrane helix</keyword>
<proteinExistence type="predicted"/>
<organism evidence="2 3">
    <name type="scientific">Mycobacterium senriense</name>
    <dbReference type="NCBI Taxonomy" id="2775496"/>
    <lineage>
        <taxon>Bacteria</taxon>
        <taxon>Bacillati</taxon>
        <taxon>Actinomycetota</taxon>
        <taxon>Actinomycetes</taxon>
        <taxon>Mycobacteriales</taxon>
        <taxon>Mycobacteriaceae</taxon>
        <taxon>Mycobacterium</taxon>
        <taxon>Mycobacterium avium complex (MAC)</taxon>
    </lineage>
</organism>
<sequence>MEDPNYAGVQANREFRPEHTVMRVASGRVAGLAVTDSGPISWATGVFIARVVITFGALSISERPLKLTKLNTAGVPTVVGQDVGKQPVGNNGPVWGYRI</sequence>
<protein>
    <submittedName>
        <fullName evidence="2">Uncharacterized protein</fullName>
    </submittedName>
</protein>
<gene>
    <name evidence="2" type="ORF">MTY59_24150</name>
</gene>
<reference evidence="2 3" key="1">
    <citation type="submission" date="2021-07" db="EMBL/GenBank/DDBJ databases">
        <title>Complete genome sequence of nontuberculous Mycobacterium sp. TY59.</title>
        <authorList>
            <person name="Fukushima K."/>
        </authorList>
    </citation>
    <scope>NUCLEOTIDE SEQUENCE [LARGE SCALE GENOMIC DNA]</scope>
    <source>
        <strain evidence="2 3">TY59</strain>
    </source>
</reference>
<accession>A0ABM7SMR9</accession>
<evidence type="ECO:0000256" key="1">
    <source>
        <dbReference type="SAM" id="Phobius"/>
    </source>
</evidence>
<keyword evidence="1" id="KW-0472">Membrane</keyword>
<name>A0ABM7SMR9_9MYCO</name>
<feature type="transmembrane region" description="Helical" evidence="1">
    <location>
        <begin position="40"/>
        <end position="60"/>
    </location>
</feature>
<evidence type="ECO:0000313" key="3">
    <source>
        <dbReference type="Proteomes" id="UP000826012"/>
    </source>
</evidence>
<dbReference type="RefSeq" id="WP_221045824.1">
    <property type="nucleotide sequence ID" value="NZ_AP024828.1"/>
</dbReference>
<evidence type="ECO:0000313" key="2">
    <source>
        <dbReference type="EMBL" id="BCZ22560.1"/>
    </source>
</evidence>
<keyword evidence="1" id="KW-0812">Transmembrane</keyword>
<keyword evidence="3" id="KW-1185">Reference proteome</keyword>
<dbReference type="Proteomes" id="UP000826012">
    <property type="component" value="Chromosome"/>
</dbReference>
<dbReference type="EMBL" id="AP024828">
    <property type="protein sequence ID" value="BCZ22560.1"/>
    <property type="molecule type" value="Genomic_DNA"/>
</dbReference>